<comment type="similarity">
    <text evidence="1">Belongs to the metallo-dependent hydrolases superfamily. NagA family.</text>
</comment>
<dbReference type="Gene3D" id="3.20.20.140">
    <property type="entry name" value="Metal-dependent hydrolases"/>
    <property type="match status" value="2"/>
</dbReference>
<dbReference type="PANTHER" id="PTHR11113:SF14">
    <property type="entry name" value="N-ACETYLGLUCOSAMINE-6-PHOSPHATE DEACETYLASE"/>
    <property type="match status" value="1"/>
</dbReference>
<dbReference type="InterPro" id="IPR032466">
    <property type="entry name" value="Metal_Hydrolase"/>
</dbReference>
<dbReference type="AlphaFoldDB" id="A0A517QJB0"/>
<dbReference type="GO" id="GO:0008448">
    <property type="term" value="F:N-acetylglucosamine-6-phosphate deacetylase activity"/>
    <property type="evidence" value="ECO:0007669"/>
    <property type="project" value="TreeGrafter"/>
</dbReference>
<dbReference type="EC" id="3.5.1.81" evidence="4"/>
<dbReference type="PANTHER" id="PTHR11113">
    <property type="entry name" value="N-ACETYLGLUCOSAMINE-6-PHOSPHATE DEACETYLASE"/>
    <property type="match status" value="1"/>
</dbReference>
<proteinExistence type="inferred from homology"/>
<protein>
    <submittedName>
        <fullName evidence="4">D-aminoacylase</fullName>
        <ecNumber evidence="4">3.5.1.81</ecNumber>
    </submittedName>
</protein>
<dbReference type="KEGG" id="tpol:Mal48_09650"/>
<keyword evidence="5" id="KW-1185">Reference proteome</keyword>
<dbReference type="SUPFAM" id="SSF51556">
    <property type="entry name" value="Metallo-dependent hydrolases"/>
    <property type="match status" value="1"/>
</dbReference>
<reference evidence="4 5" key="1">
    <citation type="submission" date="2019-02" db="EMBL/GenBank/DDBJ databases">
        <title>Deep-cultivation of Planctomycetes and their phenomic and genomic characterization uncovers novel biology.</title>
        <authorList>
            <person name="Wiegand S."/>
            <person name="Jogler M."/>
            <person name="Boedeker C."/>
            <person name="Pinto D."/>
            <person name="Vollmers J."/>
            <person name="Rivas-Marin E."/>
            <person name="Kohn T."/>
            <person name="Peeters S.H."/>
            <person name="Heuer A."/>
            <person name="Rast P."/>
            <person name="Oberbeckmann S."/>
            <person name="Bunk B."/>
            <person name="Jeske O."/>
            <person name="Meyerdierks A."/>
            <person name="Storesund J.E."/>
            <person name="Kallscheuer N."/>
            <person name="Luecker S."/>
            <person name="Lage O.M."/>
            <person name="Pohl T."/>
            <person name="Merkel B.J."/>
            <person name="Hornburger P."/>
            <person name="Mueller R.-W."/>
            <person name="Bruemmer F."/>
            <person name="Labrenz M."/>
            <person name="Spormann A.M."/>
            <person name="Op den Camp H."/>
            <person name="Overmann J."/>
            <person name="Amann R."/>
            <person name="Jetten M.S.M."/>
            <person name="Mascher T."/>
            <person name="Medema M.H."/>
            <person name="Devos D.P."/>
            <person name="Kaster A.-K."/>
            <person name="Ovreas L."/>
            <person name="Rohde M."/>
            <person name="Galperin M.Y."/>
            <person name="Jogler C."/>
        </authorList>
    </citation>
    <scope>NUCLEOTIDE SEQUENCE [LARGE SCALE GENOMIC DNA]</scope>
    <source>
        <strain evidence="4 5">Mal48</strain>
    </source>
</reference>
<dbReference type="CDD" id="cd01297">
    <property type="entry name" value="D-aminoacylase"/>
    <property type="match status" value="1"/>
</dbReference>
<dbReference type="GO" id="GO:0006046">
    <property type="term" value="P:N-acetylglucosamine catabolic process"/>
    <property type="evidence" value="ECO:0007669"/>
    <property type="project" value="TreeGrafter"/>
</dbReference>
<dbReference type="OrthoDB" id="9775607at2"/>
<accession>A0A517QJB0</accession>
<evidence type="ECO:0000256" key="1">
    <source>
        <dbReference type="ARBA" id="ARBA00010716"/>
    </source>
</evidence>
<dbReference type="InterPro" id="IPR023100">
    <property type="entry name" value="D-aminoacylase_insert_dom_sf"/>
</dbReference>
<dbReference type="InterPro" id="IPR011059">
    <property type="entry name" value="Metal-dep_hydrolase_composite"/>
</dbReference>
<organism evidence="4 5">
    <name type="scientific">Thalassoglobus polymorphus</name>
    <dbReference type="NCBI Taxonomy" id="2527994"/>
    <lineage>
        <taxon>Bacteria</taxon>
        <taxon>Pseudomonadati</taxon>
        <taxon>Planctomycetota</taxon>
        <taxon>Planctomycetia</taxon>
        <taxon>Planctomycetales</taxon>
        <taxon>Planctomycetaceae</taxon>
        <taxon>Thalassoglobus</taxon>
    </lineage>
</organism>
<gene>
    <name evidence="4" type="primary">dan</name>
    <name evidence="4" type="ORF">Mal48_09650</name>
</gene>
<dbReference type="Proteomes" id="UP000315724">
    <property type="component" value="Chromosome"/>
</dbReference>
<evidence type="ECO:0000256" key="2">
    <source>
        <dbReference type="ARBA" id="ARBA00022801"/>
    </source>
</evidence>
<evidence type="ECO:0000313" key="4">
    <source>
        <dbReference type="EMBL" id="QDT31730.1"/>
    </source>
</evidence>
<keyword evidence="2 4" id="KW-0378">Hydrolase</keyword>
<name>A0A517QJB0_9PLAN</name>
<feature type="domain" description="Amidohydrolase 3" evidence="3">
    <location>
        <begin position="106"/>
        <end position="539"/>
    </location>
</feature>
<dbReference type="Gene3D" id="2.30.40.10">
    <property type="entry name" value="Urease, subunit C, domain 1"/>
    <property type="match status" value="1"/>
</dbReference>
<dbReference type="EMBL" id="CP036267">
    <property type="protein sequence ID" value="QDT31730.1"/>
    <property type="molecule type" value="Genomic_DNA"/>
</dbReference>
<dbReference type="Gene3D" id="3.30.1490.130">
    <property type="entry name" value="D-aminoacylase. Domain 3"/>
    <property type="match status" value="1"/>
</dbReference>
<evidence type="ECO:0000259" key="3">
    <source>
        <dbReference type="Pfam" id="PF07969"/>
    </source>
</evidence>
<dbReference type="SUPFAM" id="SSF51338">
    <property type="entry name" value="Composite domain of metallo-dependent hydrolases"/>
    <property type="match status" value="1"/>
</dbReference>
<dbReference type="InterPro" id="IPR013108">
    <property type="entry name" value="Amidohydro_3"/>
</dbReference>
<evidence type="ECO:0000313" key="5">
    <source>
        <dbReference type="Proteomes" id="UP000315724"/>
    </source>
</evidence>
<sequence length="560" mass="61519">MLQRLTWTKNCERSTITISDSLDKLLKNRSILTVGTFLLCSTFLFLSTVACAQDSDQKAVDADILLEAGLLYLGDGEKPEIGNVAIRGQKIVAVGKFLIGKVKVRVDCKGLSVSPGFIDLHNHSDRGISRDNTRSAMNYLTQGCTTMLTGNCGSGPIDVDKYYSRLDDLGIGVNVAHLIPQGAIRDEVIGDEKRKATPEEIEQMRELMAKGMQDGAWGMSTGLIYVPSSFADTEELIELAKVVGEHNGIYASHIRGEGTQLLASVKEAIQIGQEGNLPLHISHFKSSGKSSWGLVRTAVEIIQEAKAKGQPITADQYPYAASSTSLSATTIPSWARAGGRKKTLERLASDTKESRRIRESIERKIELTDNGHRIQISRHRPRPDWAGMRLDEIAEQENMTPYDLIIHIEENGGASIVNHSINEDDVRYVMTLPWVATASDGSARIPSDEVPHPRSYGTFPRKIGFYAIREQNIPIEHAVRSSTGLPADIMGMTDRGYLREGFAADVVVWNEKEFIDTATFTDPHRYADGMVFIYVNGVPAMTHGKVTGALAGKALRHPTK</sequence>
<dbReference type="GO" id="GO:0047420">
    <property type="term" value="F:N-acyl-D-amino-acid deacylase activity"/>
    <property type="evidence" value="ECO:0007669"/>
    <property type="project" value="UniProtKB-EC"/>
</dbReference>
<dbReference type="Pfam" id="PF07969">
    <property type="entry name" value="Amidohydro_3"/>
    <property type="match status" value="1"/>
</dbReference>